<dbReference type="GO" id="GO:0061617">
    <property type="term" value="C:MICOS complex"/>
    <property type="evidence" value="ECO:0007669"/>
    <property type="project" value="UniProtKB-UniRule"/>
</dbReference>
<dbReference type="InterPro" id="IPR033182">
    <property type="entry name" value="MIC26/MIC27_animal"/>
</dbReference>
<keyword evidence="5 7" id="KW-0496">Mitochondrion</keyword>
<protein>
    <recommendedName>
        <fullName evidence="7">MICOS complex subunit</fullName>
    </recommendedName>
</protein>
<keyword evidence="7" id="KW-0999">Mitochondrion inner membrane</keyword>
<dbReference type="OrthoDB" id="5973346at2759"/>
<gene>
    <name evidence="9" type="primary">APOOL</name>
</gene>
<feature type="region of interest" description="Disordered" evidence="8">
    <location>
        <begin position="269"/>
        <end position="343"/>
    </location>
</feature>
<dbReference type="GeneTree" id="ENSGT00530000063666"/>
<reference evidence="9" key="3">
    <citation type="submission" date="2025-09" db="UniProtKB">
        <authorList>
            <consortium name="Ensembl"/>
        </authorList>
    </citation>
    <scope>IDENTIFICATION</scope>
</reference>
<dbReference type="GO" id="GO:0042407">
    <property type="term" value="P:cristae formation"/>
    <property type="evidence" value="ECO:0007669"/>
    <property type="project" value="InterPro"/>
</dbReference>
<comment type="subunit">
    <text evidence="7">Component of the mitochondrial contact site and cristae organizing system (MICOS) complex.</text>
</comment>
<evidence type="ECO:0000256" key="6">
    <source>
        <dbReference type="ARBA" id="ARBA00023136"/>
    </source>
</evidence>
<keyword evidence="3" id="KW-0812">Transmembrane</keyword>
<dbReference type="GeneID" id="108925418"/>
<dbReference type="PANTHER" id="PTHR14564">
    <property type="entry name" value="MICOS COMPLEX SUBUNIT MIC26 / MIC27 FAMILY MEMBER"/>
    <property type="match status" value="1"/>
</dbReference>
<comment type="subcellular location">
    <subcellularLocation>
        <location evidence="7">Mitochondrion inner membrane</location>
    </subcellularLocation>
    <subcellularLocation>
        <location evidence="1">Mitochondrion membrane</location>
    </subcellularLocation>
</comment>
<keyword evidence="4" id="KW-1133">Transmembrane helix</keyword>
<dbReference type="CTD" id="139322"/>
<dbReference type="Pfam" id="PF09769">
    <property type="entry name" value="ApoO"/>
    <property type="match status" value="1"/>
</dbReference>
<evidence type="ECO:0000256" key="5">
    <source>
        <dbReference type="ARBA" id="ARBA00023128"/>
    </source>
</evidence>
<dbReference type="AlphaFoldDB" id="A0A8C9RM76"/>
<evidence type="ECO:0000256" key="1">
    <source>
        <dbReference type="ARBA" id="ARBA00004325"/>
    </source>
</evidence>
<dbReference type="InterPro" id="IPR019166">
    <property type="entry name" value="MIC26/MIC27"/>
</dbReference>
<proteinExistence type="inferred from homology"/>
<evidence type="ECO:0000313" key="9">
    <source>
        <dbReference type="Ensembl" id="ENSSFOP00015019573.2"/>
    </source>
</evidence>
<accession>A0A8C9RM76</accession>
<sequence>MCSGRSDMAAKALKLTAIPAALGLASWRVHALNEDKTHHLIAAKELSIYGSESQQYQFVEEEPGLLQKGVGAVRVGLTPYVRAVKGACMSIKIGAVNLYYAGEDIYHYLKDPPPGFLPRISLITVSGLAGLVLAREGSRMKRLAASLGLATVGAAICYPAPTIGVFKLTGKKAYIMTQWSIGTVASLWRPSPLRDIPGLSTSPRSRSESEVPPAKIPHDSEAIPPTEKSNSAPPSGEEPSLDPYTELDSSSVTEFVPVLDSASPVLLEAEEEHIAEQTSEVNLKSVVGEQRASEEPPSPEAILSKRSTDVDTSAEKSQLMIDPRLMDHGQSNPEDADLYSTRS</sequence>
<evidence type="ECO:0000256" key="3">
    <source>
        <dbReference type="ARBA" id="ARBA00022692"/>
    </source>
</evidence>
<organism evidence="9 10">
    <name type="scientific">Scleropages formosus</name>
    <name type="common">Asian bonytongue</name>
    <name type="synonym">Osteoglossum formosum</name>
    <dbReference type="NCBI Taxonomy" id="113540"/>
    <lineage>
        <taxon>Eukaryota</taxon>
        <taxon>Metazoa</taxon>
        <taxon>Chordata</taxon>
        <taxon>Craniata</taxon>
        <taxon>Vertebrata</taxon>
        <taxon>Euteleostomi</taxon>
        <taxon>Actinopterygii</taxon>
        <taxon>Neopterygii</taxon>
        <taxon>Teleostei</taxon>
        <taxon>Osteoglossocephala</taxon>
        <taxon>Osteoglossomorpha</taxon>
        <taxon>Osteoglossiformes</taxon>
        <taxon>Osteoglossidae</taxon>
        <taxon>Scleropages</taxon>
    </lineage>
</organism>
<reference evidence="9" key="2">
    <citation type="submission" date="2025-08" db="UniProtKB">
        <authorList>
            <consortium name="Ensembl"/>
        </authorList>
    </citation>
    <scope>IDENTIFICATION</scope>
</reference>
<comment type="similarity">
    <text evidence="2">Belongs to the apolipoprotein O/MICOS complex subunit Mic27 family.</text>
</comment>
<evidence type="ECO:0000256" key="2">
    <source>
        <dbReference type="ARBA" id="ARBA00010904"/>
    </source>
</evidence>
<evidence type="ECO:0000256" key="8">
    <source>
        <dbReference type="SAM" id="MobiDB-lite"/>
    </source>
</evidence>
<comment type="function">
    <text evidence="7">Component of the MICOS complex, a large protein complex of the mitochondrial inner membrane that plays crucial roles in the maintenance of crista junctions, inner membrane architecture, and formation of contact sites to the outer membrane.</text>
</comment>
<dbReference type="RefSeq" id="XP_018592832.1">
    <property type="nucleotide sequence ID" value="XM_018737316.2"/>
</dbReference>
<keyword evidence="10" id="KW-1185">Reference proteome</keyword>
<keyword evidence="6" id="KW-0472">Membrane</keyword>
<evidence type="ECO:0000256" key="7">
    <source>
        <dbReference type="RuleBase" id="RU363021"/>
    </source>
</evidence>
<name>A0A8C9RM76_SCLFO</name>
<dbReference type="Ensembl" id="ENSSFOT00015019799.2">
    <property type="protein sequence ID" value="ENSSFOP00015019573.2"/>
    <property type="gene ID" value="ENSSFOG00015012586.2"/>
</dbReference>
<dbReference type="KEGG" id="sfm:108925418"/>
<feature type="region of interest" description="Disordered" evidence="8">
    <location>
        <begin position="196"/>
        <end position="249"/>
    </location>
</feature>
<dbReference type="Proteomes" id="UP000694397">
    <property type="component" value="Chromosome 13"/>
</dbReference>
<evidence type="ECO:0000256" key="4">
    <source>
        <dbReference type="ARBA" id="ARBA00022989"/>
    </source>
</evidence>
<reference evidence="9 10" key="1">
    <citation type="submission" date="2019-04" db="EMBL/GenBank/DDBJ databases">
        <authorList>
            <consortium name="Wellcome Sanger Institute Data Sharing"/>
        </authorList>
    </citation>
    <scope>NUCLEOTIDE SEQUENCE [LARGE SCALE GENOMIC DNA]</scope>
</reference>
<evidence type="ECO:0000313" key="10">
    <source>
        <dbReference type="Proteomes" id="UP000694397"/>
    </source>
</evidence>